<dbReference type="InterPro" id="IPR032191">
    <property type="entry name" value="CNOT1_CAF1_bind"/>
</dbReference>
<keyword evidence="1" id="KW-0812">Transmembrane</keyword>
<organism evidence="3 4">
    <name type="scientific">Cinara cedri</name>
    <dbReference type="NCBI Taxonomy" id="506608"/>
    <lineage>
        <taxon>Eukaryota</taxon>
        <taxon>Metazoa</taxon>
        <taxon>Ecdysozoa</taxon>
        <taxon>Arthropoda</taxon>
        <taxon>Hexapoda</taxon>
        <taxon>Insecta</taxon>
        <taxon>Pterygota</taxon>
        <taxon>Neoptera</taxon>
        <taxon>Paraneoptera</taxon>
        <taxon>Hemiptera</taxon>
        <taxon>Sternorrhyncha</taxon>
        <taxon>Aphidomorpha</taxon>
        <taxon>Aphidoidea</taxon>
        <taxon>Aphididae</taxon>
        <taxon>Lachninae</taxon>
        <taxon>Cinara</taxon>
    </lineage>
</organism>
<gene>
    <name evidence="3" type="ORF">CINCED_3A012231</name>
</gene>
<protein>
    <submittedName>
        <fullName evidence="3">CCR4-NOT transcription complex subunit 1, CAF1-binding domain</fullName>
    </submittedName>
</protein>
<dbReference type="AlphaFoldDB" id="A0A5E4NA73"/>
<evidence type="ECO:0000256" key="1">
    <source>
        <dbReference type="SAM" id="Phobius"/>
    </source>
</evidence>
<evidence type="ECO:0000259" key="2">
    <source>
        <dbReference type="Pfam" id="PF16415"/>
    </source>
</evidence>
<sequence>MTSATVRLFCYIAEINLWFLSLVVMTLRSAVELIQFVIMLIRAFIRNVEPEAAILGKYKVAIATPPETLFPDATVGPLPTDNTTQQIVPPVKTRPITKTSIGSTTMTGISHLNATVVPGKTDGVNMSSSQKPNTAATVRSITCCKKTIISIFNVMNEQNLQTKCNEVKDIIVETEEECIPWLARYIVTNHINIKSNFHTVYLNFLNSLNSEALIKLITLETEKSIKSFLSLGEVSPICRNTLINLGSLYGMMTIAKNKPISTSFEDLKTLLIKAYQGGEDKLMNTLLIVTRILETCAYSTVFNTTSPWTLDILYCLSDLYRQPNLKLKFQFEIEILCKRLKVELEDLKPATSYFINNA</sequence>
<dbReference type="OrthoDB" id="1933107at2759"/>
<dbReference type="GO" id="GO:0000932">
    <property type="term" value="C:P-body"/>
    <property type="evidence" value="ECO:0007669"/>
    <property type="project" value="TreeGrafter"/>
</dbReference>
<dbReference type="PANTHER" id="PTHR13162:SF8">
    <property type="entry name" value="CCR4-NOT TRANSCRIPTION COMPLEX SUBUNIT 1"/>
    <property type="match status" value="1"/>
</dbReference>
<dbReference type="Pfam" id="PF16415">
    <property type="entry name" value="CNOT1_CAF1_bind"/>
    <property type="match status" value="1"/>
</dbReference>
<feature type="domain" description="CCR4-NOT transcription complex subunit 1 CAF1-binding" evidence="2">
    <location>
        <begin position="145"/>
        <end position="351"/>
    </location>
</feature>
<keyword evidence="4" id="KW-1185">Reference proteome</keyword>
<name>A0A5E4NA73_9HEMI</name>
<keyword evidence="1" id="KW-0472">Membrane</keyword>
<dbReference type="InterPro" id="IPR040398">
    <property type="entry name" value="Not1"/>
</dbReference>
<keyword evidence="1" id="KW-1133">Transmembrane helix</keyword>
<feature type="transmembrane region" description="Helical" evidence="1">
    <location>
        <begin position="17"/>
        <end position="41"/>
    </location>
</feature>
<accession>A0A5E4NA73</accession>
<dbReference type="Gene3D" id="1.25.40.180">
    <property type="match status" value="1"/>
</dbReference>
<dbReference type="GO" id="GO:0060090">
    <property type="term" value="F:molecular adaptor activity"/>
    <property type="evidence" value="ECO:0007669"/>
    <property type="project" value="TreeGrafter"/>
</dbReference>
<dbReference type="GO" id="GO:0000288">
    <property type="term" value="P:nuclear-transcribed mRNA catabolic process, deadenylation-dependent decay"/>
    <property type="evidence" value="ECO:0007669"/>
    <property type="project" value="TreeGrafter"/>
</dbReference>
<dbReference type="Proteomes" id="UP000325440">
    <property type="component" value="Unassembled WGS sequence"/>
</dbReference>
<dbReference type="GO" id="GO:0017148">
    <property type="term" value="P:negative regulation of translation"/>
    <property type="evidence" value="ECO:0007669"/>
    <property type="project" value="InterPro"/>
</dbReference>
<dbReference type="EMBL" id="CABPRJ010001924">
    <property type="protein sequence ID" value="VVC41715.1"/>
    <property type="molecule type" value="Genomic_DNA"/>
</dbReference>
<evidence type="ECO:0000313" key="3">
    <source>
        <dbReference type="EMBL" id="VVC41715.1"/>
    </source>
</evidence>
<dbReference type="GO" id="GO:0030015">
    <property type="term" value="C:CCR4-NOT core complex"/>
    <property type="evidence" value="ECO:0007669"/>
    <property type="project" value="InterPro"/>
</dbReference>
<evidence type="ECO:0000313" key="4">
    <source>
        <dbReference type="Proteomes" id="UP000325440"/>
    </source>
</evidence>
<reference evidence="3 4" key="1">
    <citation type="submission" date="2019-08" db="EMBL/GenBank/DDBJ databases">
        <authorList>
            <person name="Alioto T."/>
            <person name="Alioto T."/>
            <person name="Gomez Garrido J."/>
        </authorList>
    </citation>
    <scope>NUCLEOTIDE SEQUENCE [LARGE SCALE GENOMIC DNA]</scope>
</reference>
<dbReference type="PANTHER" id="PTHR13162">
    <property type="entry name" value="CCR4-NOT TRANSCRIPTION COMPLEX"/>
    <property type="match status" value="1"/>
</dbReference>
<proteinExistence type="predicted"/>